<dbReference type="PANTHER" id="PTHR44019">
    <property type="entry name" value="WD REPEAT-CONTAINING PROTEIN 55"/>
    <property type="match status" value="1"/>
</dbReference>
<evidence type="ECO:0000256" key="3">
    <source>
        <dbReference type="PROSITE-ProRule" id="PRU00221"/>
    </source>
</evidence>
<dbReference type="Proteomes" id="UP000218785">
    <property type="component" value="Chromosome"/>
</dbReference>
<sequence length="652" mass="73398">MEDNWLNLQREAEKRAKYLSINLLSGKEYRVLPNNPIDIKIGVRNSNPKPVEVILRFVGLDASWLKGSRERKLVVPASAQAEIIFQCQPPPVKDAPSEEYPFTIEAITPEGYSLSVQGYIEVLPVGFVKFAVIPQKLQIPHTGKWVPNWKSHTGSFELIFNNLSNLQQSVYIQVQGQNTRRFSFQLLPENLDLTIQQITTALLEIKAKRRWIGWSKRLKFTVRSRLLNQRLQDIEPTSQDLELLILPIIPVWLQLFSLAVIVGLISAFLSLVLNTETPAHTEMVNAVRFNNNADLVVSGAEDGTIKFWRVDGESLHQLNQPETEDNSEPVLALEFASPENQLVAAGLDNGVTQLWNIKQRKNINELSIQEIVDNKDRVFALAFTKDNHYLIAGHGSGNIVIWVNNSAKDTWRLQPERVISLGSNYEAWSMALSEDENTLAITGNKKLLTLLDFKKINRQPQSRTSLTKEYLTRSNIIKAEFSIQPTNSVLRNNDRILNLNFLPGSSQLLATADSDGFVTILDYQCQSQTAANKSEQSINQNCIVDQWAATAKRPIRSLSFLEGGTLAGPLGTRQLVISDDERVTVWQLTPSGRRENTTLPGKEIFTSPNAINSIDINSQGTKIVSGGEECHQQGYDMKHCWGWLTLRRLQGK</sequence>
<dbReference type="InterPro" id="IPR015943">
    <property type="entry name" value="WD40/YVTN_repeat-like_dom_sf"/>
</dbReference>
<keyword evidence="4" id="KW-1133">Transmembrane helix</keyword>
<gene>
    <name evidence="5" type="ORF">NIES37_58850</name>
</gene>
<dbReference type="EMBL" id="AP018248">
    <property type="protein sequence ID" value="BAZ01878.1"/>
    <property type="molecule type" value="Genomic_DNA"/>
</dbReference>
<keyword evidence="1 3" id="KW-0853">WD repeat</keyword>
<name>A0A1Z4N833_9CYAN</name>
<protein>
    <submittedName>
        <fullName evidence="5">WD-40 repeat-containing protein</fullName>
    </submittedName>
</protein>
<evidence type="ECO:0000313" key="6">
    <source>
        <dbReference type="Proteomes" id="UP000218785"/>
    </source>
</evidence>
<feature type="repeat" description="WD" evidence="3">
    <location>
        <begin position="277"/>
        <end position="311"/>
    </location>
</feature>
<dbReference type="AlphaFoldDB" id="A0A1Z4N833"/>
<organism evidence="5 6">
    <name type="scientific">Tolypothrix tenuis PCC 7101</name>
    <dbReference type="NCBI Taxonomy" id="231146"/>
    <lineage>
        <taxon>Bacteria</taxon>
        <taxon>Bacillati</taxon>
        <taxon>Cyanobacteriota</taxon>
        <taxon>Cyanophyceae</taxon>
        <taxon>Nostocales</taxon>
        <taxon>Tolypothrichaceae</taxon>
        <taxon>Tolypothrix</taxon>
    </lineage>
</organism>
<dbReference type="SMART" id="SM00320">
    <property type="entry name" value="WD40"/>
    <property type="match status" value="6"/>
</dbReference>
<dbReference type="SUPFAM" id="SSF50978">
    <property type="entry name" value="WD40 repeat-like"/>
    <property type="match status" value="1"/>
</dbReference>
<dbReference type="PROSITE" id="PS50294">
    <property type="entry name" value="WD_REPEATS_REGION"/>
    <property type="match status" value="1"/>
</dbReference>
<dbReference type="Pfam" id="PF00400">
    <property type="entry name" value="WD40"/>
    <property type="match status" value="2"/>
</dbReference>
<dbReference type="InterPro" id="IPR001680">
    <property type="entry name" value="WD40_rpt"/>
</dbReference>
<keyword evidence="4" id="KW-0812">Transmembrane</keyword>
<dbReference type="PROSITE" id="PS50082">
    <property type="entry name" value="WD_REPEATS_2"/>
    <property type="match status" value="2"/>
</dbReference>
<feature type="transmembrane region" description="Helical" evidence="4">
    <location>
        <begin position="251"/>
        <end position="273"/>
    </location>
</feature>
<evidence type="ECO:0000256" key="2">
    <source>
        <dbReference type="ARBA" id="ARBA00022737"/>
    </source>
</evidence>
<evidence type="ECO:0000313" key="5">
    <source>
        <dbReference type="EMBL" id="BAZ01878.1"/>
    </source>
</evidence>
<keyword evidence="2" id="KW-0677">Repeat</keyword>
<dbReference type="InterPro" id="IPR050505">
    <property type="entry name" value="WDR55/POC1"/>
</dbReference>
<keyword evidence="6" id="KW-1185">Reference proteome</keyword>
<accession>A0A1Z4N833</accession>
<dbReference type="RefSeq" id="WP_096581718.1">
    <property type="nucleotide sequence ID" value="NZ_CAWNJS010000001.1"/>
</dbReference>
<evidence type="ECO:0000256" key="4">
    <source>
        <dbReference type="SAM" id="Phobius"/>
    </source>
</evidence>
<dbReference type="Gene3D" id="2.130.10.10">
    <property type="entry name" value="YVTN repeat-like/Quinoprotein amine dehydrogenase"/>
    <property type="match status" value="2"/>
</dbReference>
<dbReference type="KEGG" id="ttq:NIES37_58850"/>
<dbReference type="PANTHER" id="PTHR44019:SF8">
    <property type="entry name" value="POC1 CENTRIOLAR PROTEIN HOMOLOG"/>
    <property type="match status" value="1"/>
</dbReference>
<keyword evidence="4" id="KW-0472">Membrane</keyword>
<reference evidence="5 6" key="1">
    <citation type="submission" date="2017-06" db="EMBL/GenBank/DDBJ databases">
        <title>Genome sequencing of cyanobaciteial culture collection at National Institute for Environmental Studies (NIES).</title>
        <authorList>
            <person name="Hirose Y."/>
            <person name="Shimura Y."/>
            <person name="Fujisawa T."/>
            <person name="Nakamura Y."/>
            <person name="Kawachi M."/>
        </authorList>
    </citation>
    <scope>NUCLEOTIDE SEQUENCE [LARGE SCALE GENOMIC DNA]</scope>
    <source>
        <strain evidence="5 6">NIES-37</strain>
    </source>
</reference>
<proteinExistence type="predicted"/>
<feature type="repeat" description="WD" evidence="3">
    <location>
        <begin position="371"/>
        <end position="402"/>
    </location>
</feature>
<dbReference type="InterPro" id="IPR036322">
    <property type="entry name" value="WD40_repeat_dom_sf"/>
</dbReference>
<evidence type="ECO:0000256" key="1">
    <source>
        <dbReference type="ARBA" id="ARBA00022574"/>
    </source>
</evidence>